<feature type="non-terminal residue" evidence="2">
    <location>
        <position position="1"/>
    </location>
</feature>
<organism evidence="2">
    <name type="scientific">Tanacetum cinerariifolium</name>
    <name type="common">Dalmatian daisy</name>
    <name type="synonym">Chrysanthemum cinerariifolium</name>
    <dbReference type="NCBI Taxonomy" id="118510"/>
    <lineage>
        <taxon>Eukaryota</taxon>
        <taxon>Viridiplantae</taxon>
        <taxon>Streptophyta</taxon>
        <taxon>Embryophyta</taxon>
        <taxon>Tracheophyta</taxon>
        <taxon>Spermatophyta</taxon>
        <taxon>Magnoliopsida</taxon>
        <taxon>eudicotyledons</taxon>
        <taxon>Gunneridae</taxon>
        <taxon>Pentapetalae</taxon>
        <taxon>asterids</taxon>
        <taxon>campanulids</taxon>
        <taxon>Asterales</taxon>
        <taxon>Asteraceae</taxon>
        <taxon>Asteroideae</taxon>
        <taxon>Anthemideae</taxon>
        <taxon>Anthemidinae</taxon>
        <taxon>Tanacetum</taxon>
    </lineage>
</organism>
<accession>A0A699XQE1</accession>
<gene>
    <name evidence="2" type="ORF">Tci_932469</name>
</gene>
<evidence type="ECO:0000313" key="2">
    <source>
        <dbReference type="EMBL" id="GFD60500.1"/>
    </source>
</evidence>
<dbReference type="EMBL" id="BKCJ011878448">
    <property type="protein sequence ID" value="GFD60500.1"/>
    <property type="molecule type" value="Genomic_DNA"/>
</dbReference>
<feature type="compositionally biased region" description="Low complexity" evidence="1">
    <location>
        <begin position="33"/>
        <end position="45"/>
    </location>
</feature>
<feature type="region of interest" description="Disordered" evidence="1">
    <location>
        <begin position="1"/>
        <end position="58"/>
    </location>
</feature>
<name>A0A699XQE1_TANCI</name>
<protein>
    <submittedName>
        <fullName evidence="2">Uncharacterized protein</fullName>
    </submittedName>
</protein>
<evidence type="ECO:0000256" key="1">
    <source>
        <dbReference type="SAM" id="MobiDB-lite"/>
    </source>
</evidence>
<proteinExistence type="predicted"/>
<feature type="compositionally biased region" description="Low complexity" evidence="1">
    <location>
        <begin position="10"/>
        <end position="25"/>
    </location>
</feature>
<comment type="caution">
    <text evidence="2">The sequence shown here is derived from an EMBL/GenBank/DDBJ whole genome shotgun (WGS) entry which is preliminary data.</text>
</comment>
<reference evidence="2" key="1">
    <citation type="journal article" date="2019" name="Sci. Rep.">
        <title>Draft genome of Tanacetum cinerariifolium, the natural source of mosquito coil.</title>
        <authorList>
            <person name="Yamashiro T."/>
            <person name="Shiraishi A."/>
            <person name="Satake H."/>
            <person name="Nakayama K."/>
        </authorList>
    </citation>
    <scope>NUCLEOTIDE SEQUENCE</scope>
</reference>
<dbReference type="AlphaFoldDB" id="A0A699XQE1"/>
<sequence>QPRPGPWHPGPASRAKAPAGPPRRAGSGGPASPGGFSRSRLPDSGGSSGRRSGGRRSS</sequence>